<dbReference type="EMBL" id="OZ035828">
    <property type="protein sequence ID" value="CAL1608583.1"/>
    <property type="molecule type" value="Genomic_DNA"/>
</dbReference>
<keyword evidence="3" id="KW-1185">Reference proteome</keyword>
<evidence type="ECO:0000313" key="3">
    <source>
        <dbReference type="Proteomes" id="UP001497482"/>
    </source>
</evidence>
<accession>A0AAV2M5I8</accession>
<evidence type="ECO:0000313" key="2">
    <source>
        <dbReference type="EMBL" id="CAL1608583.1"/>
    </source>
</evidence>
<feature type="region of interest" description="Disordered" evidence="1">
    <location>
        <begin position="1"/>
        <end position="53"/>
    </location>
</feature>
<dbReference type="AlphaFoldDB" id="A0AAV2M5I8"/>
<gene>
    <name evidence="2" type="ORF">KC01_LOCUS35488</name>
</gene>
<evidence type="ECO:0000256" key="1">
    <source>
        <dbReference type="SAM" id="MobiDB-lite"/>
    </source>
</evidence>
<dbReference type="Proteomes" id="UP001497482">
    <property type="component" value="Chromosome 6"/>
</dbReference>
<sequence length="84" mass="8923">MGTPGVRWVSRRGGVGGGDEGELGEETRGSWGRRPGGGGGGDQGEVGEETRGRWVRRPGEGGWCRLSRVRVRVGLSLEEETSDV</sequence>
<feature type="compositionally biased region" description="Low complexity" evidence="1">
    <location>
        <begin position="1"/>
        <end position="12"/>
    </location>
</feature>
<feature type="compositionally biased region" description="Gly residues" evidence="1">
    <location>
        <begin position="34"/>
        <end position="44"/>
    </location>
</feature>
<proteinExistence type="predicted"/>
<protein>
    <submittedName>
        <fullName evidence="2">Uncharacterized protein</fullName>
    </submittedName>
</protein>
<organism evidence="2 3">
    <name type="scientific">Knipowitschia caucasica</name>
    <name type="common">Caucasian dwarf goby</name>
    <name type="synonym">Pomatoschistus caucasicus</name>
    <dbReference type="NCBI Taxonomy" id="637954"/>
    <lineage>
        <taxon>Eukaryota</taxon>
        <taxon>Metazoa</taxon>
        <taxon>Chordata</taxon>
        <taxon>Craniata</taxon>
        <taxon>Vertebrata</taxon>
        <taxon>Euteleostomi</taxon>
        <taxon>Actinopterygii</taxon>
        <taxon>Neopterygii</taxon>
        <taxon>Teleostei</taxon>
        <taxon>Neoteleostei</taxon>
        <taxon>Acanthomorphata</taxon>
        <taxon>Gobiaria</taxon>
        <taxon>Gobiiformes</taxon>
        <taxon>Gobioidei</taxon>
        <taxon>Gobiidae</taxon>
        <taxon>Gobiinae</taxon>
        <taxon>Knipowitschia</taxon>
    </lineage>
</organism>
<name>A0AAV2M5I8_KNICA</name>
<reference evidence="2 3" key="1">
    <citation type="submission" date="2024-04" db="EMBL/GenBank/DDBJ databases">
        <authorList>
            <person name="Waldvogel A.-M."/>
            <person name="Schoenle A."/>
        </authorList>
    </citation>
    <scope>NUCLEOTIDE SEQUENCE [LARGE SCALE GENOMIC DNA]</scope>
</reference>